<dbReference type="GO" id="GO:0008233">
    <property type="term" value="F:peptidase activity"/>
    <property type="evidence" value="ECO:0007669"/>
    <property type="project" value="UniProtKB-KW"/>
</dbReference>
<dbReference type="Pfam" id="PF17820">
    <property type="entry name" value="PDZ_6"/>
    <property type="match status" value="1"/>
</dbReference>
<keyword evidence="3" id="KW-0645">Protease</keyword>
<comment type="caution">
    <text evidence="3">The sequence shown here is derived from an EMBL/GenBank/DDBJ whole genome shotgun (WGS) entry which is preliminary data.</text>
</comment>
<dbReference type="InterPro" id="IPR036034">
    <property type="entry name" value="PDZ_sf"/>
</dbReference>
<feature type="chain" id="PRO_5046856312" evidence="1">
    <location>
        <begin position="21"/>
        <end position="511"/>
    </location>
</feature>
<organism evidence="3 4">
    <name type="scientific">Pedobacter fastidiosus</name>
    <dbReference type="NCBI Taxonomy" id="2765361"/>
    <lineage>
        <taxon>Bacteria</taxon>
        <taxon>Pseudomonadati</taxon>
        <taxon>Bacteroidota</taxon>
        <taxon>Sphingobacteriia</taxon>
        <taxon>Sphingobacteriales</taxon>
        <taxon>Sphingobacteriaceae</taxon>
        <taxon>Pedobacter</taxon>
    </lineage>
</organism>
<dbReference type="SUPFAM" id="SSF50630">
    <property type="entry name" value="Acid proteases"/>
    <property type="match status" value="1"/>
</dbReference>
<dbReference type="EMBL" id="JACRYL010000015">
    <property type="protein sequence ID" value="MBC6112049.1"/>
    <property type="molecule type" value="Genomic_DNA"/>
</dbReference>
<proteinExistence type="predicted"/>
<evidence type="ECO:0000313" key="4">
    <source>
        <dbReference type="Proteomes" id="UP000652755"/>
    </source>
</evidence>
<gene>
    <name evidence="3" type="ORF">H7U22_16620</name>
</gene>
<keyword evidence="1" id="KW-0732">Signal</keyword>
<protein>
    <submittedName>
        <fullName evidence="3">Aspartyl protease family protein</fullName>
    </submittedName>
</protein>
<dbReference type="CDD" id="cd05483">
    <property type="entry name" value="retropepsin_like_bacteria"/>
    <property type="match status" value="1"/>
</dbReference>
<reference evidence="3 4" key="1">
    <citation type="submission" date="2020-08" db="EMBL/GenBank/DDBJ databases">
        <authorList>
            <person name="Sun Q."/>
            <person name="Inoue M."/>
        </authorList>
    </citation>
    <scope>NUCLEOTIDE SEQUENCE [LARGE SCALE GENOMIC DNA]</scope>
    <source>
        <strain evidence="3 4">CCM 8938</strain>
    </source>
</reference>
<dbReference type="SUPFAM" id="SSF50156">
    <property type="entry name" value="PDZ domain-like"/>
    <property type="match status" value="1"/>
</dbReference>
<dbReference type="Proteomes" id="UP000652755">
    <property type="component" value="Unassembled WGS sequence"/>
</dbReference>
<evidence type="ECO:0000259" key="2">
    <source>
        <dbReference type="SMART" id="SM00228"/>
    </source>
</evidence>
<dbReference type="InterPro" id="IPR041489">
    <property type="entry name" value="PDZ_6"/>
</dbReference>
<name>A0ABR7KVA9_9SPHI</name>
<keyword evidence="4" id="KW-1185">Reference proteome</keyword>
<dbReference type="SMART" id="SM00228">
    <property type="entry name" value="PDZ"/>
    <property type="match status" value="1"/>
</dbReference>
<accession>A0ABR7KVA9</accession>
<keyword evidence="3" id="KW-0378">Hydrolase</keyword>
<evidence type="ECO:0000313" key="3">
    <source>
        <dbReference type="EMBL" id="MBC6112049.1"/>
    </source>
</evidence>
<dbReference type="Gene3D" id="2.30.42.10">
    <property type="match status" value="1"/>
</dbReference>
<dbReference type="InterPro" id="IPR001478">
    <property type="entry name" value="PDZ"/>
</dbReference>
<dbReference type="GO" id="GO:0006508">
    <property type="term" value="P:proteolysis"/>
    <property type="evidence" value="ECO:0007669"/>
    <property type="project" value="UniProtKB-KW"/>
</dbReference>
<sequence>MKKILFIGLLFITKFGFAQQAPSDAQVKYALQFFAQNLKKHDVKNIASVLDETFHIAEYRDRDLTNVLPQLINPVVLDSVYFDSITKRNNKIYAKLTAVPKSGPNMVSWVRMNNFLAFERIGHFEKLMGRVDPVSQELQPVKLLTKTEIKRSSGMIFIEMEIAGSNRKYNFLFDSGAGATTLSESLATNLGLKSSQQAIDIKTAGNGGKFKTIDTLNLNIGEVKIRGKQVVVANLSNLQKVTGHQMDGIIGFDLLKDYQVALNLDDNQMSIFNFGYFENLPKNIVPIYLTNNIPKIDVNLKIKGIDYKTRLLFDTGAGGSIYGNYFLNAFTNGLVDKIKNKNTSASMDLSGNITKSEMGTIDNISIAGLGLQNPTVAVDLPTEQPAYGFDRHGLMGMSLIGKFNFVFNYNLNYIDISPNKTFTVPLVPLYVLGIGFEKNGSKFIVRNADEKGLAYKAGLRSGDELISINNVTPENLDQITQQLRVLAKNKIGVEVNRKQQKLKFELSKISI</sequence>
<dbReference type="RefSeq" id="WP_187072475.1">
    <property type="nucleotide sequence ID" value="NZ_JACRYL010000015.1"/>
</dbReference>
<feature type="domain" description="PDZ" evidence="2">
    <location>
        <begin position="432"/>
        <end position="499"/>
    </location>
</feature>
<dbReference type="InterPro" id="IPR021109">
    <property type="entry name" value="Peptidase_aspartic_dom_sf"/>
</dbReference>
<evidence type="ECO:0000256" key="1">
    <source>
        <dbReference type="SAM" id="SignalP"/>
    </source>
</evidence>
<dbReference type="InterPro" id="IPR034122">
    <property type="entry name" value="Retropepsin-like_bacterial"/>
</dbReference>
<dbReference type="Gene3D" id="2.40.70.10">
    <property type="entry name" value="Acid Proteases"/>
    <property type="match status" value="2"/>
</dbReference>
<feature type="signal peptide" evidence="1">
    <location>
        <begin position="1"/>
        <end position="20"/>
    </location>
</feature>
<dbReference type="Pfam" id="PF13650">
    <property type="entry name" value="Asp_protease_2"/>
    <property type="match status" value="1"/>
</dbReference>